<proteinExistence type="predicted"/>
<dbReference type="AlphaFoldDB" id="A0A6G4A4E8"/>
<gene>
    <name evidence="1" type="ORF">GK047_25695</name>
</gene>
<organism evidence="1">
    <name type="scientific">Paenibacillus sp. SYP-B3998</name>
    <dbReference type="NCBI Taxonomy" id="2678564"/>
    <lineage>
        <taxon>Bacteria</taxon>
        <taxon>Bacillati</taxon>
        <taxon>Bacillota</taxon>
        <taxon>Bacilli</taxon>
        <taxon>Bacillales</taxon>
        <taxon>Paenibacillaceae</taxon>
        <taxon>Paenibacillus</taxon>
    </lineage>
</organism>
<dbReference type="EMBL" id="JAAIKC010000016">
    <property type="protein sequence ID" value="NEW09343.1"/>
    <property type="molecule type" value="Genomic_DNA"/>
</dbReference>
<sequence length="56" mass="6389">MNVRQQIQAAISEIAIGVEEDGLRDEMMLADLGIDSFCPKSISWRICNWHNGHPYE</sequence>
<name>A0A6G4A4E8_9BACL</name>
<evidence type="ECO:0000313" key="1">
    <source>
        <dbReference type="EMBL" id="NEW09343.1"/>
    </source>
</evidence>
<dbReference type="RefSeq" id="WP_163953104.1">
    <property type="nucleotide sequence ID" value="NZ_JAAIKC010000016.1"/>
</dbReference>
<reference evidence="1" key="1">
    <citation type="submission" date="2020-02" db="EMBL/GenBank/DDBJ databases">
        <authorList>
            <person name="Shen X.-R."/>
            <person name="Zhang Y.-X."/>
        </authorList>
    </citation>
    <scope>NUCLEOTIDE SEQUENCE</scope>
    <source>
        <strain evidence="1">SYP-B3998</strain>
    </source>
</reference>
<comment type="caution">
    <text evidence="1">The sequence shown here is derived from an EMBL/GenBank/DDBJ whole genome shotgun (WGS) entry which is preliminary data.</text>
</comment>
<protein>
    <submittedName>
        <fullName evidence="1">Uncharacterized protein</fullName>
    </submittedName>
</protein>
<accession>A0A6G4A4E8</accession>